<sequence>MTQKKTIKIKKEITKDLTWRNGILDKVIIKMRNNLSDIEYAIGKDGKGGNNAFRITFLGYTDRNITKIDFEKNAFKRNENDKIRLAVKSTIDAFNYFDRGSNEKEDISKRAIGWNSIDIVGKEDIEKQLFVDKTHIFVYGNKKWINKITEGNSDFISVSVYNGIKGYGPTLFYKTTKENTRL</sequence>
<organism evidence="1 2">
    <name type="scientific">Capnocytophaga gingivalis</name>
    <dbReference type="NCBI Taxonomy" id="1017"/>
    <lineage>
        <taxon>Bacteria</taxon>
        <taxon>Pseudomonadati</taxon>
        <taxon>Bacteroidota</taxon>
        <taxon>Flavobacteriia</taxon>
        <taxon>Flavobacteriales</taxon>
        <taxon>Flavobacteriaceae</taxon>
        <taxon>Capnocytophaga</taxon>
    </lineage>
</organism>
<gene>
    <name evidence="1" type="ORF">VJJ49_12455</name>
</gene>
<protein>
    <submittedName>
        <fullName evidence="1">Uncharacterized protein</fullName>
    </submittedName>
</protein>
<dbReference type="RefSeq" id="WP_323980066.1">
    <property type="nucleotide sequence ID" value="NZ_JAYKBV010000022.1"/>
</dbReference>
<reference evidence="1 2" key="1">
    <citation type="submission" date="2023-12" db="EMBL/GenBank/DDBJ databases">
        <title>Genomic sequences of Capnocytophaga and Parvimonas strains.</title>
        <authorList>
            <person name="Watt R.M."/>
            <person name="Wang M."/>
            <person name="Yang T."/>
            <person name="Tong W.M."/>
        </authorList>
    </citation>
    <scope>NUCLEOTIDE SEQUENCE [LARGE SCALE GENOMIC DNA]</scope>
    <source>
        <strain evidence="1 2">CCUG 13156</strain>
    </source>
</reference>
<dbReference type="Proteomes" id="UP001324270">
    <property type="component" value="Unassembled WGS sequence"/>
</dbReference>
<evidence type="ECO:0000313" key="1">
    <source>
        <dbReference type="EMBL" id="MEB3041490.1"/>
    </source>
</evidence>
<evidence type="ECO:0000313" key="2">
    <source>
        <dbReference type="Proteomes" id="UP001324270"/>
    </source>
</evidence>
<proteinExistence type="predicted"/>
<dbReference type="EMBL" id="JAYKBV010000022">
    <property type="protein sequence ID" value="MEB3041490.1"/>
    <property type="molecule type" value="Genomic_DNA"/>
</dbReference>
<keyword evidence="2" id="KW-1185">Reference proteome</keyword>
<accession>A0ABU5YCF9</accession>
<comment type="caution">
    <text evidence="1">The sequence shown here is derived from an EMBL/GenBank/DDBJ whole genome shotgun (WGS) entry which is preliminary data.</text>
</comment>
<name>A0ABU5YCF9_9FLAO</name>